<dbReference type="Proteomes" id="UP000483018">
    <property type="component" value="Unassembled WGS sequence"/>
</dbReference>
<sequence>MGCYYSTEKSRCNGCFYGYVNKKSIGSFYLDFGGYFYCLENCQWHYWADHKYCAVDGKSFPRRFNR</sequence>
<reference evidence="1 2" key="1">
    <citation type="submission" date="2019-12" db="EMBL/GenBank/DDBJ databases">
        <title>Defluviitalea raffinosedens, isolated from a biogas fermenter, genome sequencing and characterization.</title>
        <authorList>
            <person name="Rettenmaier R."/>
            <person name="Schneider M."/>
            <person name="Neuhaus K."/>
            <person name="Liebl W."/>
            <person name="Zverlov V."/>
        </authorList>
    </citation>
    <scope>NUCLEOTIDE SEQUENCE [LARGE SCALE GENOMIC DNA]</scope>
    <source>
        <strain evidence="1 2">249c-K6</strain>
    </source>
</reference>
<dbReference type="EMBL" id="WSLF01000002">
    <property type="protein sequence ID" value="KAE9636367.1"/>
    <property type="molecule type" value="Genomic_DNA"/>
</dbReference>
<gene>
    <name evidence="1" type="ORF">GND95_03870</name>
</gene>
<evidence type="ECO:0000313" key="1">
    <source>
        <dbReference type="EMBL" id="KAE9636367.1"/>
    </source>
</evidence>
<name>A0A7C8HJ49_9FIRM</name>
<accession>A0A7C8HJ49</accession>
<protein>
    <submittedName>
        <fullName evidence="1">Uncharacterized protein</fullName>
    </submittedName>
</protein>
<proteinExistence type="predicted"/>
<keyword evidence="2" id="KW-1185">Reference proteome</keyword>
<organism evidence="1 2">
    <name type="scientific">Defluviitalea raffinosedens</name>
    <dbReference type="NCBI Taxonomy" id="1450156"/>
    <lineage>
        <taxon>Bacteria</taxon>
        <taxon>Bacillati</taxon>
        <taxon>Bacillota</taxon>
        <taxon>Clostridia</taxon>
        <taxon>Lachnospirales</taxon>
        <taxon>Defluviitaleaceae</taxon>
        <taxon>Defluviitalea</taxon>
    </lineage>
</organism>
<evidence type="ECO:0000313" key="2">
    <source>
        <dbReference type="Proteomes" id="UP000483018"/>
    </source>
</evidence>
<comment type="caution">
    <text evidence="1">The sequence shown here is derived from an EMBL/GenBank/DDBJ whole genome shotgun (WGS) entry which is preliminary data.</text>
</comment>
<dbReference type="AlphaFoldDB" id="A0A7C8HJ49"/>